<evidence type="ECO:0000256" key="1">
    <source>
        <dbReference type="PROSITE-ProRule" id="PRU00169"/>
    </source>
</evidence>
<dbReference type="EMBL" id="CP000473">
    <property type="protein sequence ID" value="ABJ85554.1"/>
    <property type="molecule type" value="Genomic_DNA"/>
</dbReference>
<dbReference type="eggNOG" id="COG0784">
    <property type="taxonomic scope" value="Bacteria"/>
</dbReference>
<protein>
    <submittedName>
        <fullName evidence="3">Response regulator receiver protein</fullName>
    </submittedName>
</protein>
<keyword evidence="1" id="KW-0597">Phosphoprotein</keyword>
<evidence type="ECO:0000313" key="3">
    <source>
        <dbReference type="EMBL" id="ABJ85554.1"/>
    </source>
</evidence>
<dbReference type="GO" id="GO:0000160">
    <property type="term" value="P:phosphorelay signal transduction system"/>
    <property type="evidence" value="ECO:0007669"/>
    <property type="project" value="InterPro"/>
</dbReference>
<dbReference type="InterPro" id="IPR011006">
    <property type="entry name" value="CheY-like_superfamily"/>
</dbReference>
<gene>
    <name evidence="3" type="ordered locus">Acid_4595</name>
</gene>
<organism evidence="3">
    <name type="scientific">Solibacter usitatus (strain Ellin6076)</name>
    <dbReference type="NCBI Taxonomy" id="234267"/>
    <lineage>
        <taxon>Bacteria</taxon>
        <taxon>Pseudomonadati</taxon>
        <taxon>Acidobacteriota</taxon>
        <taxon>Terriglobia</taxon>
        <taxon>Bryobacterales</taxon>
        <taxon>Solibacteraceae</taxon>
        <taxon>Candidatus Solibacter</taxon>
    </lineage>
</organism>
<dbReference type="AlphaFoldDB" id="Q01XR1"/>
<dbReference type="HOGENOM" id="CLU_1785629_0_0_0"/>
<proteinExistence type="predicted"/>
<evidence type="ECO:0000259" key="2">
    <source>
        <dbReference type="PROSITE" id="PS50110"/>
    </source>
</evidence>
<reference evidence="3" key="1">
    <citation type="submission" date="2006-10" db="EMBL/GenBank/DDBJ databases">
        <title>Complete sequence of Solibacter usitatus Ellin6076.</title>
        <authorList>
            <consortium name="US DOE Joint Genome Institute"/>
            <person name="Copeland A."/>
            <person name="Lucas S."/>
            <person name="Lapidus A."/>
            <person name="Barry K."/>
            <person name="Detter J.C."/>
            <person name="Glavina del Rio T."/>
            <person name="Hammon N."/>
            <person name="Israni S."/>
            <person name="Dalin E."/>
            <person name="Tice H."/>
            <person name="Pitluck S."/>
            <person name="Thompson L.S."/>
            <person name="Brettin T."/>
            <person name="Bruce D."/>
            <person name="Han C."/>
            <person name="Tapia R."/>
            <person name="Gilna P."/>
            <person name="Schmutz J."/>
            <person name="Larimer F."/>
            <person name="Land M."/>
            <person name="Hauser L."/>
            <person name="Kyrpides N."/>
            <person name="Mikhailova N."/>
            <person name="Janssen P.H."/>
            <person name="Kuske C.R."/>
            <person name="Richardson P."/>
        </authorList>
    </citation>
    <scope>NUCLEOTIDE SEQUENCE</scope>
    <source>
        <strain evidence="3">Ellin6076</strain>
    </source>
</reference>
<dbReference type="CDD" id="cd00156">
    <property type="entry name" value="REC"/>
    <property type="match status" value="1"/>
</dbReference>
<dbReference type="KEGG" id="sus:Acid_4595"/>
<dbReference type="STRING" id="234267.Acid_4595"/>
<dbReference type="SUPFAM" id="SSF52172">
    <property type="entry name" value="CheY-like"/>
    <property type="match status" value="1"/>
</dbReference>
<feature type="modified residue" description="4-aspartylphosphate" evidence="1">
    <location>
        <position position="71"/>
    </location>
</feature>
<dbReference type="InParanoid" id="Q01XR1"/>
<feature type="domain" description="Response regulatory" evidence="2">
    <location>
        <begin position="22"/>
        <end position="145"/>
    </location>
</feature>
<name>Q01XR1_SOLUE</name>
<dbReference type="PROSITE" id="PS50110">
    <property type="entry name" value="RESPONSE_REGULATORY"/>
    <property type="match status" value="1"/>
</dbReference>
<dbReference type="InterPro" id="IPR001789">
    <property type="entry name" value="Sig_transdc_resp-reg_receiver"/>
</dbReference>
<sequence>MKKASTLNRGNSRTSRALDLARVLLVHGDLAPRLALQTILQAGGYAVDVAASPAEALSKLDEGRYELVLSDTNVPRNVLAYARVKDYRPATAQVTSYEPSRKGRPARGRHEFSIYTENLPNLLGEVAELIGVRACRRYRPLRGTS</sequence>
<dbReference type="Gene3D" id="3.40.50.2300">
    <property type="match status" value="1"/>
</dbReference>
<accession>Q01XR1</accession>